<evidence type="ECO:0000313" key="2">
    <source>
        <dbReference type="EMBL" id="EOQ36046.1"/>
    </source>
</evidence>
<proteinExistence type="predicted"/>
<dbReference type="RefSeq" id="WP_016148521.1">
    <property type="nucleotide sequence ID" value="NZ_KB976104.1"/>
</dbReference>
<dbReference type="InterPro" id="IPR025487">
    <property type="entry name" value="DUF4379"/>
</dbReference>
<feature type="domain" description="Treble clef zinc finger" evidence="1">
    <location>
        <begin position="36"/>
        <end position="90"/>
    </location>
</feature>
<dbReference type="Pfam" id="PF14311">
    <property type="entry name" value="DUF4379"/>
    <property type="match status" value="7"/>
</dbReference>
<keyword evidence="3" id="KW-1185">Reference proteome</keyword>
<protein>
    <recommendedName>
        <fullName evidence="1">Treble clef zinc finger domain-containing protein</fullName>
    </recommendedName>
</protein>
<dbReference type="HOGENOM" id="CLU_527547_0_0_9"/>
<dbReference type="AlphaFoldDB" id="R8VUX1"/>
<reference evidence="2 3" key="1">
    <citation type="submission" date="2013-01" db="EMBL/GenBank/DDBJ databases">
        <title>The Genome Sequence of Butyricicoccus pullicaecorum 1.2.</title>
        <authorList>
            <consortium name="The Broad Institute Genome Sequencing Platform"/>
            <person name="Earl A."/>
            <person name="Ward D."/>
            <person name="Feldgarden M."/>
            <person name="Gevers D."/>
            <person name="Van Immerseel F."/>
            <person name="Eeckhaut V."/>
            <person name="Walker B."/>
            <person name="Young S.K."/>
            <person name="Zeng Q."/>
            <person name="Gargeya S."/>
            <person name="Fitzgerald M."/>
            <person name="Haas B."/>
            <person name="Abouelleil A."/>
            <person name="Alvarado L."/>
            <person name="Arachchi H.M."/>
            <person name="Berlin A.M."/>
            <person name="Chapman S.B."/>
            <person name="Dewar J."/>
            <person name="Goldberg J."/>
            <person name="Griggs A."/>
            <person name="Gujja S."/>
            <person name="Hansen M."/>
            <person name="Howarth C."/>
            <person name="Imamovic A."/>
            <person name="Larimer J."/>
            <person name="McCowan C."/>
            <person name="Murphy C."/>
            <person name="Neiman D."/>
            <person name="Pearson M."/>
            <person name="Priest M."/>
            <person name="Roberts A."/>
            <person name="Saif S."/>
            <person name="Shea T."/>
            <person name="Sisk P."/>
            <person name="Sykes S."/>
            <person name="Wortman J."/>
            <person name="Nusbaum C."/>
            <person name="Birren B."/>
        </authorList>
    </citation>
    <scope>NUCLEOTIDE SEQUENCE [LARGE SCALE GENOMIC DNA]</scope>
    <source>
        <strain evidence="2 3">1.2</strain>
    </source>
</reference>
<accession>R8VUX1</accession>
<dbReference type="PANTHER" id="PTHR37317">
    <property type="entry name" value="BLR8090 PROTEIN"/>
    <property type="match status" value="1"/>
</dbReference>
<sequence>MNDAPRAPSRYLTDKQKQWRKMHPKEKTLLSEFPELAAQWNYEKNEGLTPEDVAPHSGKKVWWKCKEGHEWQATVNSRANGTGCPYCAGRQVISGYNDLATKAPDLASEWHPSKNGALTPEDVTLYANKKVWWQCKKGHEWQAKVNNRANGTGCPYCSGQRVLVGYNDLETKAPELAAQWDCEKNGKLTPRDVTLHSGKRVWWKCSKCGCEWKAAVSDRVIGTQCPVCSGKMILPEANSWQALRPELAEEWHPTLNRDLTPDQVTIGSKKKVWWKCKGGHEWQASICNRKKGSGCPYCAGERVIPGKTDLATLYPDIAAEWHPTKNGALTPDQVMPGAKQKVWWRCVKGHEWEAAVYSRTNGVGCPYCSRKKVMPGETDLATTHPDLSSEWHPTKNRPLAPQDVSAGSHKLVWWQCEQGHEWQAQVKSRVRGNGCPYCAGRRAIPGETDLQTLCPEVAKKWNMTKNAPLTSDKVSRYSNQKVWWQCPVCGHEWIGQINKQSTSYCPHCEGWEQRPV</sequence>
<dbReference type="EMBL" id="AQOB01000009">
    <property type="protein sequence ID" value="EOQ36046.1"/>
    <property type="molecule type" value="Genomic_DNA"/>
</dbReference>
<feature type="domain" description="Treble clef zinc finger" evidence="1">
    <location>
        <begin position="106"/>
        <end position="159"/>
    </location>
</feature>
<gene>
    <name evidence="2" type="ORF">HMPREF1526_02403</name>
</gene>
<dbReference type="Proteomes" id="UP000013981">
    <property type="component" value="Unassembled WGS sequence"/>
</dbReference>
<dbReference type="eggNOG" id="COG1996">
    <property type="taxonomic scope" value="Bacteria"/>
</dbReference>
<dbReference type="PANTHER" id="PTHR37317:SF1">
    <property type="entry name" value="ZINC-RIBBON DOMAIN-CONTAINING PROTEIN-RELATED"/>
    <property type="match status" value="1"/>
</dbReference>
<feature type="domain" description="Treble clef zinc finger" evidence="1">
    <location>
        <begin position="317"/>
        <end position="371"/>
    </location>
</feature>
<comment type="caution">
    <text evidence="2">The sequence shown here is derived from an EMBL/GenBank/DDBJ whole genome shotgun (WGS) entry which is preliminary data.</text>
</comment>
<feature type="domain" description="Treble clef zinc finger" evidence="1">
    <location>
        <begin position="458"/>
        <end position="510"/>
    </location>
</feature>
<evidence type="ECO:0000313" key="3">
    <source>
        <dbReference type="Proteomes" id="UP000013981"/>
    </source>
</evidence>
<organism evidence="2 3">
    <name type="scientific">Butyricicoccus pullicaecorum 1.2</name>
    <dbReference type="NCBI Taxonomy" id="1203606"/>
    <lineage>
        <taxon>Bacteria</taxon>
        <taxon>Bacillati</taxon>
        <taxon>Bacillota</taxon>
        <taxon>Clostridia</taxon>
        <taxon>Eubacteriales</taxon>
        <taxon>Butyricicoccaceae</taxon>
        <taxon>Butyricicoccus</taxon>
    </lineage>
</organism>
<dbReference type="OrthoDB" id="583824at2"/>
<feature type="domain" description="Treble clef zinc finger" evidence="1">
    <location>
        <begin position="247"/>
        <end position="300"/>
    </location>
</feature>
<dbReference type="PATRIC" id="fig|1203606.4.peg.2373"/>
<feature type="domain" description="Treble clef zinc finger" evidence="1">
    <location>
        <begin position="176"/>
        <end position="231"/>
    </location>
</feature>
<feature type="domain" description="Treble clef zinc finger" evidence="1">
    <location>
        <begin position="387"/>
        <end position="441"/>
    </location>
</feature>
<evidence type="ECO:0000259" key="1">
    <source>
        <dbReference type="Pfam" id="PF14311"/>
    </source>
</evidence>
<name>R8VUX1_9FIRM</name>